<keyword evidence="1" id="KW-0812">Transmembrane</keyword>
<name>A0A2M7B5K8_9BACT</name>
<accession>A0A2M7B5K8</accession>
<reference evidence="3" key="1">
    <citation type="submission" date="2017-09" db="EMBL/GenBank/DDBJ databases">
        <title>Depth-based differentiation of microbial function through sediment-hosted aquifers and enrichment of novel symbionts in the deep terrestrial subsurface.</title>
        <authorList>
            <person name="Probst A.J."/>
            <person name="Ladd B."/>
            <person name="Jarett J.K."/>
            <person name="Geller-Mcgrath D.E."/>
            <person name="Sieber C.M.K."/>
            <person name="Emerson J.B."/>
            <person name="Anantharaman K."/>
            <person name="Thomas B.C."/>
            <person name="Malmstrom R."/>
            <person name="Stieglmeier M."/>
            <person name="Klingl A."/>
            <person name="Woyke T."/>
            <person name="Ryan C.M."/>
            <person name="Banfield J.F."/>
        </authorList>
    </citation>
    <scope>NUCLEOTIDE SEQUENCE [LARGE SCALE GENOMIC DNA]</scope>
</reference>
<keyword evidence="1" id="KW-1133">Transmembrane helix</keyword>
<feature type="transmembrane region" description="Helical" evidence="1">
    <location>
        <begin position="21"/>
        <end position="45"/>
    </location>
</feature>
<dbReference type="EMBL" id="PEVJ01000035">
    <property type="protein sequence ID" value="PIU98418.1"/>
    <property type="molecule type" value="Genomic_DNA"/>
</dbReference>
<evidence type="ECO:0000313" key="3">
    <source>
        <dbReference type="Proteomes" id="UP000228949"/>
    </source>
</evidence>
<evidence type="ECO:0000313" key="2">
    <source>
        <dbReference type="EMBL" id="PIU98418.1"/>
    </source>
</evidence>
<dbReference type="AlphaFoldDB" id="A0A2M7B5K8"/>
<organism evidence="2 3">
    <name type="scientific">Candidatus Wolfebacteria bacterium CG03_land_8_20_14_0_80_40_12</name>
    <dbReference type="NCBI Taxonomy" id="1975069"/>
    <lineage>
        <taxon>Bacteria</taxon>
        <taxon>Candidatus Wolfeibacteriota</taxon>
    </lineage>
</organism>
<comment type="caution">
    <text evidence="2">The sequence shown here is derived from an EMBL/GenBank/DDBJ whole genome shotgun (WGS) entry which is preliminary data.</text>
</comment>
<gene>
    <name evidence="2" type="ORF">COS61_01500</name>
</gene>
<sequence>MTKFYQRNFKKRNFPKLSGQMMLLTILTLGGAMLGASTIAGYLMILKVRTSSDITNSVKAIFAAETGIEWELYKLYKQSGNLGSFLYPKPKMTNNSDFKSFYNKDTGIISIGEAGNSHRAFQMEPGE</sequence>
<proteinExistence type="predicted"/>
<dbReference type="Proteomes" id="UP000228949">
    <property type="component" value="Unassembled WGS sequence"/>
</dbReference>
<keyword evidence="1" id="KW-0472">Membrane</keyword>
<evidence type="ECO:0000256" key="1">
    <source>
        <dbReference type="SAM" id="Phobius"/>
    </source>
</evidence>
<protein>
    <submittedName>
        <fullName evidence="2">Uncharacterized protein</fullName>
    </submittedName>
</protein>